<dbReference type="Proteomes" id="UP001630127">
    <property type="component" value="Unassembled WGS sequence"/>
</dbReference>
<evidence type="ECO:0000313" key="1">
    <source>
        <dbReference type="EMBL" id="KAL3507279.1"/>
    </source>
</evidence>
<gene>
    <name evidence="1" type="ORF">ACH5RR_032661</name>
</gene>
<dbReference type="AlphaFoldDB" id="A0ABD2YMX4"/>
<accession>A0ABD2YMX4</accession>
<protein>
    <submittedName>
        <fullName evidence="1">Uncharacterized protein</fullName>
    </submittedName>
</protein>
<evidence type="ECO:0000313" key="2">
    <source>
        <dbReference type="Proteomes" id="UP001630127"/>
    </source>
</evidence>
<sequence length="99" mass="11351">MPKPSPQTPDAYIMAKVGHQLQQLFSENKMGQQIPLDVDEDPFTLVIRLEQILCNFKQLDLDQYKGVTDPTDHVVHVSTNSRLYAYSDSTKYKFFATTL</sequence>
<proteinExistence type="predicted"/>
<name>A0ABD2YMX4_9GENT</name>
<comment type="caution">
    <text evidence="1">The sequence shown here is derived from an EMBL/GenBank/DDBJ whole genome shotgun (WGS) entry which is preliminary data.</text>
</comment>
<dbReference type="EMBL" id="JBJUIK010000013">
    <property type="protein sequence ID" value="KAL3507279.1"/>
    <property type="molecule type" value="Genomic_DNA"/>
</dbReference>
<reference evidence="1 2" key="1">
    <citation type="submission" date="2024-11" db="EMBL/GenBank/DDBJ databases">
        <title>A near-complete genome assembly of Cinchona calisaya.</title>
        <authorList>
            <person name="Lian D.C."/>
            <person name="Zhao X.W."/>
            <person name="Wei L."/>
        </authorList>
    </citation>
    <scope>NUCLEOTIDE SEQUENCE [LARGE SCALE GENOMIC DNA]</scope>
    <source>
        <tissue evidence="1">Nenye</tissue>
    </source>
</reference>
<organism evidence="1 2">
    <name type="scientific">Cinchona calisaya</name>
    <dbReference type="NCBI Taxonomy" id="153742"/>
    <lineage>
        <taxon>Eukaryota</taxon>
        <taxon>Viridiplantae</taxon>
        <taxon>Streptophyta</taxon>
        <taxon>Embryophyta</taxon>
        <taxon>Tracheophyta</taxon>
        <taxon>Spermatophyta</taxon>
        <taxon>Magnoliopsida</taxon>
        <taxon>eudicotyledons</taxon>
        <taxon>Gunneridae</taxon>
        <taxon>Pentapetalae</taxon>
        <taxon>asterids</taxon>
        <taxon>lamiids</taxon>
        <taxon>Gentianales</taxon>
        <taxon>Rubiaceae</taxon>
        <taxon>Cinchonoideae</taxon>
        <taxon>Cinchoneae</taxon>
        <taxon>Cinchona</taxon>
    </lineage>
</organism>
<keyword evidence="2" id="KW-1185">Reference proteome</keyword>